<dbReference type="Pfam" id="PF04773">
    <property type="entry name" value="FecR"/>
    <property type="match status" value="1"/>
</dbReference>
<accession>A0A0E9M3J0</accession>
<reference evidence="3 4" key="1">
    <citation type="journal article" date="2015" name="Microbes Environ.">
        <title>Distribution and evolution of nitrogen fixation genes in the phylum bacteroidetes.</title>
        <authorList>
            <person name="Inoue J."/>
            <person name="Oshima K."/>
            <person name="Suda W."/>
            <person name="Sakamoto M."/>
            <person name="Iino T."/>
            <person name="Noda S."/>
            <person name="Hongoh Y."/>
            <person name="Hattori M."/>
            <person name="Ohkuma M."/>
        </authorList>
    </citation>
    <scope>NUCLEOTIDE SEQUENCE [LARGE SCALE GENOMIC DNA]</scope>
    <source>
        <strain evidence="3">JCM 15548</strain>
    </source>
</reference>
<dbReference type="InterPro" id="IPR006860">
    <property type="entry name" value="FecR"/>
</dbReference>
<dbReference type="EMBL" id="BAZW01000060">
    <property type="protein sequence ID" value="GAO31755.1"/>
    <property type="molecule type" value="Genomic_DNA"/>
</dbReference>
<organism evidence="3 4">
    <name type="scientific">Geofilum rubicundum JCM 15548</name>
    <dbReference type="NCBI Taxonomy" id="1236989"/>
    <lineage>
        <taxon>Bacteria</taxon>
        <taxon>Pseudomonadati</taxon>
        <taxon>Bacteroidota</taxon>
        <taxon>Bacteroidia</taxon>
        <taxon>Marinilabiliales</taxon>
        <taxon>Marinilabiliaceae</taxon>
        <taxon>Geofilum</taxon>
    </lineage>
</organism>
<keyword evidence="1" id="KW-0472">Membrane</keyword>
<dbReference type="PIRSF" id="PIRSF018266">
    <property type="entry name" value="FecR"/>
    <property type="match status" value="1"/>
</dbReference>
<dbReference type="RefSeq" id="WP_062128053.1">
    <property type="nucleotide sequence ID" value="NZ_BAZW01000060.1"/>
</dbReference>
<dbReference type="InterPro" id="IPR012373">
    <property type="entry name" value="Ferrdict_sens_TM"/>
</dbReference>
<name>A0A0E9M3J0_9BACT</name>
<keyword evidence="4" id="KW-1185">Reference proteome</keyword>
<comment type="caution">
    <text evidence="3">The sequence shown here is derived from an EMBL/GenBank/DDBJ whole genome shotgun (WGS) entry which is preliminary data.</text>
</comment>
<keyword evidence="1" id="KW-1133">Transmembrane helix</keyword>
<dbReference type="OrthoDB" id="1098987at2"/>
<gene>
    <name evidence="3" type="ORF">JCM15548_14149</name>
</gene>
<dbReference type="PANTHER" id="PTHR30273">
    <property type="entry name" value="PERIPLASMIC SIGNAL SENSOR AND SIGMA FACTOR ACTIVATOR FECR-RELATED"/>
    <property type="match status" value="1"/>
</dbReference>
<dbReference type="Proteomes" id="UP000032900">
    <property type="component" value="Unassembled WGS sequence"/>
</dbReference>
<evidence type="ECO:0000313" key="4">
    <source>
        <dbReference type="Proteomes" id="UP000032900"/>
    </source>
</evidence>
<dbReference type="AlphaFoldDB" id="A0A0E9M3J0"/>
<evidence type="ECO:0000259" key="2">
    <source>
        <dbReference type="Pfam" id="PF04773"/>
    </source>
</evidence>
<dbReference type="Gene3D" id="3.55.50.30">
    <property type="match status" value="1"/>
</dbReference>
<evidence type="ECO:0000313" key="3">
    <source>
        <dbReference type="EMBL" id="GAO31755.1"/>
    </source>
</evidence>
<feature type="transmembrane region" description="Helical" evidence="1">
    <location>
        <begin position="84"/>
        <end position="106"/>
    </location>
</feature>
<feature type="domain" description="FecR protein" evidence="2">
    <location>
        <begin position="124"/>
        <end position="209"/>
    </location>
</feature>
<sequence>MMESANTTNDDLIVRHLSGEASPEESALVTSLLKSNSSFRQLYQEYQFVWEQSTLTGKVIEQDWQQIRQRMGFSSHKNASPLSFLLRIAAVLTLVLSVSAGLWVYWNVPGYGRWVVFETGMTSDSIVLPDASIVFLNRNSSLKFRSAFKGDERKVALNGEGYFEVTPDRLKPFSVEAGPVAVKVIGTAFHMNANRNDGIVELNVTEGRVALYNAFEEITVNKGEWALAGAKAIGKGHAKNENFLSWKTGRLDFNKSSLHEIALALTQHFPEINSFKIKEKSNILVTTRFNGETLEDITDELSVHFQKKFILDNGVLIISD</sequence>
<dbReference type="GO" id="GO:0016989">
    <property type="term" value="F:sigma factor antagonist activity"/>
    <property type="evidence" value="ECO:0007669"/>
    <property type="project" value="TreeGrafter"/>
</dbReference>
<dbReference type="PANTHER" id="PTHR30273:SF2">
    <property type="entry name" value="PROTEIN FECR"/>
    <property type="match status" value="1"/>
</dbReference>
<protein>
    <submittedName>
        <fullName evidence="3">Putative anti-sigma factor</fullName>
    </submittedName>
</protein>
<evidence type="ECO:0000256" key="1">
    <source>
        <dbReference type="SAM" id="Phobius"/>
    </source>
</evidence>
<proteinExistence type="predicted"/>
<dbReference type="Gene3D" id="2.60.120.1440">
    <property type="match status" value="1"/>
</dbReference>
<keyword evidence="1" id="KW-0812">Transmembrane</keyword>
<dbReference type="STRING" id="1236989.JCM15548_14149"/>